<name>K2BVU0_9BACT</name>
<dbReference type="EMBL" id="AMFJ01021635">
    <property type="protein sequence ID" value="EKD66379.1"/>
    <property type="molecule type" value="Genomic_DNA"/>
</dbReference>
<proteinExistence type="predicted"/>
<dbReference type="AlphaFoldDB" id="K2BVU0"/>
<sequence length="54" mass="6898">MKKKKQKVRIKIVINFEHESWFHNSIDEVVSNIFKWYKEWFDSNCEDDYYFKIY</sequence>
<comment type="caution">
    <text evidence="1">The sequence shown here is derived from an EMBL/GenBank/DDBJ whole genome shotgun (WGS) entry which is preliminary data.</text>
</comment>
<protein>
    <submittedName>
        <fullName evidence="1">Uncharacterized protein</fullName>
    </submittedName>
</protein>
<gene>
    <name evidence="1" type="ORF">ACD_49C00049G0012</name>
</gene>
<accession>K2BVU0</accession>
<reference evidence="1" key="1">
    <citation type="journal article" date="2012" name="Science">
        <title>Fermentation, hydrogen, and sulfur metabolism in multiple uncultivated bacterial phyla.</title>
        <authorList>
            <person name="Wrighton K.C."/>
            <person name="Thomas B.C."/>
            <person name="Sharon I."/>
            <person name="Miller C.S."/>
            <person name="Castelle C.J."/>
            <person name="VerBerkmoes N.C."/>
            <person name="Wilkins M.J."/>
            <person name="Hettich R.L."/>
            <person name="Lipton M.S."/>
            <person name="Williams K.H."/>
            <person name="Long P.E."/>
            <person name="Banfield J.F."/>
        </authorList>
    </citation>
    <scope>NUCLEOTIDE SEQUENCE [LARGE SCALE GENOMIC DNA]</scope>
</reference>
<organism evidence="1">
    <name type="scientific">uncultured bacterium</name>
    <name type="common">gcode 4</name>
    <dbReference type="NCBI Taxonomy" id="1234023"/>
    <lineage>
        <taxon>Bacteria</taxon>
        <taxon>environmental samples</taxon>
    </lineage>
</organism>
<evidence type="ECO:0000313" key="1">
    <source>
        <dbReference type="EMBL" id="EKD66379.1"/>
    </source>
</evidence>